<evidence type="ECO:0000313" key="11">
    <source>
        <dbReference type="EMBL" id="KDN53194.1"/>
    </source>
</evidence>
<dbReference type="OrthoDB" id="204883at2759"/>
<dbReference type="RefSeq" id="XP_013246033.1">
    <property type="nucleotide sequence ID" value="XM_013390579.1"/>
</dbReference>
<dbReference type="Pfam" id="PF00069">
    <property type="entry name" value="Pkinase"/>
    <property type="match status" value="1"/>
</dbReference>
<keyword evidence="2 8" id="KW-0723">Serine/threonine-protein kinase</keyword>
<dbReference type="SMART" id="SM00220">
    <property type="entry name" value="S_TKc"/>
    <property type="match status" value="1"/>
</dbReference>
<evidence type="ECO:0000256" key="3">
    <source>
        <dbReference type="ARBA" id="ARBA00022679"/>
    </source>
</evidence>
<comment type="caution">
    <text evidence="11">The sequence shown here is derived from an EMBL/GenBank/DDBJ whole genome shotgun (WGS) entry which is preliminary data.</text>
</comment>
<dbReference type="InParanoid" id="A0A066WQA9"/>
<dbReference type="InterPro" id="IPR050108">
    <property type="entry name" value="CDK"/>
</dbReference>
<dbReference type="GO" id="GO:0030332">
    <property type="term" value="F:cyclin binding"/>
    <property type="evidence" value="ECO:0007669"/>
    <property type="project" value="TreeGrafter"/>
</dbReference>
<gene>
    <name evidence="11" type="ORF">K437DRAFT_219324</name>
</gene>
<dbReference type="Proteomes" id="UP000027361">
    <property type="component" value="Unassembled WGS sequence"/>
</dbReference>
<dbReference type="GeneID" id="25262232"/>
<dbReference type="STRING" id="1037660.A0A066WQA9"/>
<dbReference type="InterPro" id="IPR008271">
    <property type="entry name" value="Ser/Thr_kinase_AS"/>
</dbReference>
<evidence type="ECO:0000256" key="9">
    <source>
        <dbReference type="SAM" id="MobiDB-lite"/>
    </source>
</evidence>
<reference evidence="11 12" key="1">
    <citation type="submission" date="2014-05" db="EMBL/GenBank/DDBJ databases">
        <title>Draft genome sequence of a rare smut relative, Tilletiaria anomala UBC 951.</title>
        <authorList>
            <consortium name="DOE Joint Genome Institute"/>
            <person name="Toome M."/>
            <person name="Kuo A."/>
            <person name="Henrissat B."/>
            <person name="Lipzen A."/>
            <person name="Tritt A."/>
            <person name="Yoshinaga Y."/>
            <person name="Zane M."/>
            <person name="Barry K."/>
            <person name="Grigoriev I.V."/>
            <person name="Spatafora J.W."/>
            <person name="Aimea M.C."/>
        </authorList>
    </citation>
    <scope>NUCLEOTIDE SEQUENCE [LARGE SCALE GENOMIC DNA]</scope>
    <source>
        <strain evidence="11 12">UBC 951</strain>
    </source>
</reference>
<evidence type="ECO:0000256" key="2">
    <source>
        <dbReference type="ARBA" id="ARBA00022527"/>
    </source>
</evidence>
<feature type="compositionally biased region" description="Basic and acidic residues" evidence="9">
    <location>
        <begin position="466"/>
        <end position="476"/>
    </location>
</feature>
<dbReference type="EMBL" id="JMSN01000003">
    <property type="protein sequence ID" value="KDN53194.1"/>
    <property type="molecule type" value="Genomic_DNA"/>
</dbReference>
<dbReference type="SUPFAM" id="SSF56112">
    <property type="entry name" value="Protein kinase-like (PK-like)"/>
    <property type="match status" value="1"/>
</dbReference>
<keyword evidence="5 11" id="KW-0418">Kinase</keyword>
<feature type="compositionally biased region" description="Basic and acidic residues" evidence="9">
    <location>
        <begin position="1"/>
        <end position="15"/>
    </location>
</feature>
<dbReference type="GO" id="GO:0008353">
    <property type="term" value="F:RNA polymerase II CTD heptapeptide repeat kinase activity"/>
    <property type="evidence" value="ECO:0007669"/>
    <property type="project" value="TreeGrafter"/>
</dbReference>
<dbReference type="InterPro" id="IPR000719">
    <property type="entry name" value="Prot_kinase_dom"/>
</dbReference>
<feature type="region of interest" description="Disordered" evidence="9">
    <location>
        <begin position="457"/>
        <end position="476"/>
    </location>
</feature>
<comment type="similarity">
    <text evidence="1">Belongs to the protein kinase superfamily. CMGC Ser/Thr protein kinase family. CDC2/CDKX subfamily.</text>
</comment>
<dbReference type="OMA" id="WHELESR"/>
<keyword evidence="12" id="KW-1185">Reference proteome</keyword>
<sequence>MHRGRGAEREADRPENSGSERALSPELEATAEEIKAAKKAEQEDAERALYASAPKKAHPCEGYVRLDQVGEGTYGQVFKARAENTGVLVALKKIRMESEKDGFPITALREIKILQALRHPNVVRLHEMMVSKASVYMIFEYLEHDLNGVLANPAIEFKLQHIKSLAKQMLEGLEYLHKKGILHRDLKGSNLLVNSNGLLKLADFGLARLYAKRRGEDHTNRVITLWYRPLELLYGATQYGAEVDMWGAGAIFLELFARKPIFQGNDEIHQIQCITDILGPFTSERWADVDELPWFGLIQSAAPEVNGNGQKCGSAEENLARFRRVFSKWLSPAALDLALDLLHYDPQGRATAAEALASPYFTEEEPPPQIPIEVFREVQGEWHELESRKARRKRAAAAEAAIQNANEHSTNTNMNNNNGASVPGPGGASVGQVMVAVGDRDAASSIQWTDAAAVPLPLVVPPSAPRPDDLPSVGRD</sequence>
<feature type="region of interest" description="Disordered" evidence="9">
    <location>
        <begin position="1"/>
        <end position="45"/>
    </location>
</feature>
<dbReference type="PROSITE" id="PS00107">
    <property type="entry name" value="PROTEIN_KINASE_ATP"/>
    <property type="match status" value="1"/>
</dbReference>
<dbReference type="PANTHER" id="PTHR24056">
    <property type="entry name" value="CELL DIVISION PROTEIN KINASE"/>
    <property type="match status" value="1"/>
</dbReference>
<evidence type="ECO:0000256" key="7">
    <source>
        <dbReference type="PROSITE-ProRule" id="PRU10141"/>
    </source>
</evidence>
<dbReference type="GO" id="GO:0008024">
    <property type="term" value="C:cyclin/CDK positive transcription elongation factor complex"/>
    <property type="evidence" value="ECO:0007669"/>
    <property type="project" value="TreeGrafter"/>
</dbReference>
<feature type="domain" description="Protein kinase" evidence="10">
    <location>
        <begin position="63"/>
        <end position="361"/>
    </location>
</feature>
<evidence type="ECO:0000256" key="5">
    <source>
        <dbReference type="ARBA" id="ARBA00022777"/>
    </source>
</evidence>
<organism evidence="11 12">
    <name type="scientific">Tilletiaria anomala (strain ATCC 24038 / CBS 436.72 / UBC 951)</name>
    <dbReference type="NCBI Taxonomy" id="1037660"/>
    <lineage>
        <taxon>Eukaryota</taxon>
        <taxon>Fungi</taxon>
        <taxon>Dikarya</taxon>
        <taxon>Basidiomycota</taxon>
        <taxon>Ustilaginomycotina</taxon>
        <taxon>Exobasidiomycetes</taxon>
        <taxon>Georgefischeriales</taxon>
        <taxon>Tilletiariaceae</taxon>
        <taxon>Tilletiaria</taxon>
    </lineage>
</organism>
<dbReference type="PROSITE" id="PS50011">
    <property type="entry name" value="PROTEIN_KINASE_DOM"/>
    <property type="match status" value="1"/>
</dbReference>
<keyword evidence="3" id="KW-0808">Transferase</keyword>
<dbReference type="AlphaFoldDB" id="A0A066WQA9"/>
<evidence type="ECO:0000256" key="4">
    <source>
        <dbReference type="ARBA" id="ARBA00022741"/>
    </source>
</evidence>
<dbReference type="FunFam" id="1.10.510.10:FF:000624">
    <property type="entry name" value="Mitogen-activated protein kinase"/>
    <property type="match status" value="1"/>
</dbReference>
<evidence type="ECO:0000313" key="12">
    <source>
        <dbReference type="Proteomes" id="UP000027361"/>
    </source>
</evidence>
<evidence type="ECO:0000259" key="10">
    <source>
        <dbReference type="PROSITE" id="PS50011"/>
    </source>
</evidence>
<dbReference type="PANTHER" id="PTHR24056:SF546">
    <property type="entry name" value="CYCLIN-DEPENDENT KINASE 12"/>
    <property type="match status" value="1"/>
</dbReference>
<dbReference type="HOGENOM" id="CLU_000288_181_1_1"/>
<dbReference type="InterPro" id="IPR017441">
    <property type="entry name" value="Protein_kinase_ATP_BS"/>
</dbReference>
<evidence type="ECO:0000256" key="1">
    <source>
        <dbReference type="ARBA" id="ARBA00006485"/>
    </source>
</evidence>
<dbReference type="PROSITE" id="PS00108">
    <property type="entry name" value="PROTEIN_KINASE_ST"/>
    <property type="match status" value="1"/>
</dbReference>
<name>A0A066WQA9_TILAU</name>
<accession>A0A066WQA9</accession>
<keyword evidence="6 7" id="KW-0067">ATP-binding</keyword>
<evidence type="ECO:0000256" key="8">
    <source>
        <dbReference type="RuleBase" id="RU000304"/>
    </source>
</evidence>
<dbReference type="FunCoup" id="A0A066WQA9">
    <property type="interactions" value="120"/>
</dbReference>
<dbReference type="InterPro" id="IPR011009">
    <property type="entry name" value="Kinase-like_dom_sf"/>
</dbReference>
<dbReference type="Gene3D" id="3.30.200.20">
    <property type="entry name" value="Phosphorylase Kinase, domain 1"/>
    <property type="match status" value="1"/>
</dbReference>
<feature type="compositionally biased region" description="Basic and acidic residues" evidence="9">
    <location>
        <begin position="32"/>
        <end position="45"/>
    </location>
</feature>
<keyword evidence="4 7" id="KW-0547">Nucleotide-binding</keyword>
<protein>
    <submittedName>
        <fullName evidence="11">Pkinase-domain-containing protein</fullName>
    </submittedName>
</protein>
<evidence type="ECO:0000256" key="6">
    <source>
        <dbReference type="ARBA" id="ARBA00022840"/>
    </source>
</evidence>
<dbReference type="GO" id="GO:0032968">
    <property type="term" value="P:positive regulation of transcription elongation by RNA polymerase II"/>
    <property type="evidence" value="ECO:0007669"/>
    <property type="project" value="TreeGrafter"/>
</dbReference>
<dbReference type="CDD" id="cd07840">
    <property type="entry name" value="STKc_CDK9_like"/>
    <property type="match status" value="1"/>
</dbReference>
<feature type="binding site" evidence="7">
    <location>
        <position position="92"/>
    </location>
    <ligand>
        <name>ATP</name>
        <dbReference type="ChEBI" id="CHEBI:30616"/>
    </ligand>
</feature>
<dbReference type="Gene3D" id="1.10.510.10">
    <property type="entry name" value="Transferase(Phosphotransferase) domain 1"/>
    <property type="match status" value="1"/>
</dbReference>
<dbReference type="GO" id="GO:0005524">
    <property type="term" value="F:ATP binding"/>
    <property type="evidence" value="ECO:0007669"/>
    <property type="project" value="UniProtKB-UniRule"/>
</dbReference>
<proteinExistence type="inferred from homology"/>
<dbReference type="FunFam" id="3.30.200.20:FF:000270">
    <property type="entry name" value="Serine/threonine-protein kinase bur1"/>
    <property type="match status" value="1"/>
</dbReference>